<dbReference type="PROSITE" id="PS51294">
    <property type="entry name" value="HTH_MYB"/>
    <property type="match status" value="2"/>
</dbReference>
<accession>A0A833R1M3</accession>
<dbReference type="SMART" id="SM00717">
    <property type="entry name" value="SANT"/>
    <property type="match status" value="2"/>
</dbReference>
<dbReference type="EMBL" id="SWLB01000013">
    <property type="protein sequence ID" value="KAF3331187.1"/>
    <property type="molecule type" value="Genomic_DNA"/>
</dbReference>
<evidence type="ECO:0000256" key="6">
    <source>
        <dbReference type="ARBA" id="ARBA00023242"/>
    </source>
</evidence>
<keyword evidence="3" id="KW-0805">Transcription regulation</keyword>
<keyword evidence="10" id="KW-1185">Reference proteome</keyword>
<keyword evidence="5" id="KW-0804">Transcription</keyword>
<evidence type="ECO:0000259" key="8">
    <source>
        <dbReference type="PROSITE" id="PS51294"/>
    </source>
</evidence>
<evidence type="ECO:0000313" key="9">
    <source>
        <dbReference type="EMBL" id="KAF3331187.1"/>
    </source>
</evidence>
<evidence type="ECO:0000256" key="5">
    <source>
        <dbReference type="ARBA" id="ARBA00023163"/>
    </source>
</evidence>
<dbReference type="PANTHER" id="PTHR10641">
    <property type="entry name" value="MYB FAMILY TRANSCRIPTION FACTOR"/>
    <property type="match status" value="1"/>
</dbReference>
<gene>
    <name evidence="9" type="ORF">FCM35_KLT04541</name>
</gene>
<evidence type="ECO:0000256" key="2">
    <source>
        <dbReference type="ARBA" id="ARBA00022737"/>
    </source>
</evidence>
<comment type="subcellular location">
    <subcellularLocation>
        <location evidence="1">Nucleus</location>
    </subcellularLocation>
</comment>
<dbReference type="FunFam" id="1.10.10.60:FF:000001">
    <property type="entry name" value="MYB-related transcription factor"/>
    <property type="match status" value="1"/>
</dbReference>
<reference evidence="9" key="1">
    <citation type="submission" date="2020-01" db="EMBL/GenBank/DDBJ databases">
        <title>Genome sequence of Kobresia littledalei, the first chromosome-level genome in the family Cyperaceae.</title>
        <authorList>
            <person name="Qu G."/>
        </authorList>
    </citation>
    <scope>NUCLEOTIDE SEQUENCE</scope>
    <source>
        <strain evidence="9">C.B.Clarke</strain>
        <tissue evidence="9">Leaf</tissue>
    </source>
</reference>
<evidence type="ECO:0000256" key="1">
    <source>
        <dbReference type="ARBA" id="ARBA00004123"/>
    </source>
</evidence>
<feature type="domain" description="Myb-like" evidence="7">
    <location>
        <begin position="9"/>
        <end position="61"/>
    </location>
</feature>
<keyword evidence="6" id="KW-0539">Nucleus</keyword>
<dbReference type="InterPro" id="IPR015495">
    <property type="entry name" value="Myb_TF_plants"/>
</dbReference>
<keyword evidence="4" id="KW-0238">DNA-binding</keyword>
<dbReference type="GO" id="GO:0003677">
    <property type="term" value="F:DNA binding"/>
    <property type="evidence" value="ECO:0007669"/>
    <property type="project" value="UniProtKB-KW"/>
</dbReference>
<evidence type="ECO:0000256" key="3">
    <source>
        <dbReference type="ARBA" id="ARBA00023015"/>
    </source>
</evidence>
<proteinExistence type="predicted"/>
<evidence type="ECO:0000259" key="7">
    <source>
        <dbReference type="PROSITE" id="PS50090"/>
    </source>
</evidence>
<dbReference type="InterPro" id="IPR017930">
    <property type="entry name" value="Myb_dom"/>
</dbReference>
<evidence type="ECO:0000256" key="4">
    <source>
        <dbReference type="ARBA" id="ARBA00023125"/>
    </source>
</evidence>
<dbReference type="InterPro" id="IPR001005">
    <property type="entry name" value="SANT/Myb"/>
</dbReference>
<comment type="caution">
    <text evidence="9">The sequence shown here is derived from an EMBL/GenBank/DDBJ whole genome shotgun (WGS) entry which is preliminary data.</text>
</comment>
<feature type="domain" description="Myb-like" evidence="7">
    <location>
        <begin position="62"/>
        <end position="112"/>
    </location>
</feature>
<feature type="domain" description="HTH myb-type" evidence="8">
    <location>
        <begin position="62"/>
        <end position="116"/>
    </location>
</feature>
<dbReference type="Proteomes" id="UP000623129">
    <property type="component" value="Unassembled WGS sequence"/>
</dbReference>
<evidence type="ECO:0000313" key="10">
    <source>
        <dbReference type="Proteomes" id="UP000623129"/>
    </source>
</evidence>
<dbReference type="Gene3D" id="1.10.10.60">
    <property type="entry name" value="Homeodomain-like"/>
    <property type="match status" value="2"/>
</dbReference>
<sequence>MGRSPCCDDNGLKKGPWTPEEDQRLIDYITKHGHGSWRTLPKLAGLNRCGKSCRLRWTNYLRPDIKRGKFSQEEEQTILNLHSVLGNKWSAIATHLPGRTDNEIKNFWNTHLKKKLIQMGFDPMTHRPRTDFFAALPQLLALASLHGLADPSIRLQAEAAQAVKIQYLQGLLQSAAAISTSTSTNSISSMAGGSTDLDNISCDLGSPLISTFPSVPSPGNVQQPLGLGEEIDIPFSLFDMSMNNDTNEHGLSSYCTEENKIPMTPLFSQSSLPPLTDMSILNQGDGCGTSYEKSATPWPELLFDDPFMTDFA</sequence>
<dbReference type="SUPFAM" id="SSF46689">
    <property type="entry name" value="Homeodomain-like"/>
    <property type="match status" value="1"/>
</dbReference>
<dbReference type="FunFam" id="1.10.10.60:FF:000349">
    <property type="entry name" value="Transcription factor MYB39"/>
    <property type="match status" value="1"/>
</dbReference>
<dbReference type="GO" id="GO:0005634">
    <property type="term" value="C:nucleus"/>
    <property type="evidence" value="ECO:0007669"/>
    <property type="project" value="UniProtKB-SubCell"/>
</dbReference>
<feature type="domain" description="HTH myb-type" evidence="8">
    <location>
        <begin position="9"/>
        <end position="61"/>
    </location>
</feature>
<dbReference type="Pfam" id="PF00249">
    <property type="entry name" value="Myb_DNA-binding"/>
    <property type="match status" value="2"/>
</dbReference>
<dbReference type="PANTHER" id="PTHR10641:SF1287">
    <property type="entry name" value="TRANSCRIPTION FACTOR MYB93"/>
    <property type="match status" value="1"/>
</dbReference>
<dbReference type="AlphaFoldDB" id="A0A833R1M3"/>
<dbReference type="InterPro" id="IPR009057">
    <property type="entry name" value="Homeodomain-like_sf"/>
</dbReference>
<dbReference type="PROSITE" id="PS50090">
    <property type="entry name" value="MYB_LIKE"/>
    <property type="match status" value="2"/>
</dbReference>
<name>A0A833R1M3_9POAL</name>
<dbReference type="OrthoDB" id="2143914at2759"/>
<organism evidence="9 10">
    <name type="scientific">Carex littledalei</name>
    <dbReference type="NCBI Taxonomy" id="544730"/>
    <lineage>
        <taxon>Eukaryota</taxon>
        <taxon>Viridiplantae</taxon>
        <taxon>Streptophyta</taxon>
        <taxon>Embryophyta</taxon>
        <taxon>Tracheophyta</taxon>
        <taxon>Spermatophyta</taxon>
        <taxon>Magnoliopsida</taxon>
        <taxon>Liliopsida</taxon>
        <taxon>Poales</taxon>
        <taxon>Cyperaceae</taxon>
        <taxon>Cyperoideae</taxon>
        <taxon>Cariceae</taxon>
        <taxon>Carex</taxon>
        <taxon>Carex subgen. Euthyceras</taxon>
    </lineage>
</organism>
<dbReference type="CDD" id="cd00167">
    <property type="entry name" value="SANT"/>
    <property type="match status" value="2"/>
</dbReference>
<keyword evidence="2" id="KW-0677">Repeat</keyword>
<protein>
    <submittedName>
        <fullName evidence="9">Transcription repressor MYB6-like protein</fullName>
    </submittedName>
</protein>